<protein>
    <recommendedName>
        <fullName evidence="4">DUF4283 domain-containing protein</fullName>
    </recommendedName>
</protein>
<feature type="region of interest" description="Disordered" evidence="1">
    <location>
        <begin position="167"/>
        <end position="202"/>
    </location>
</feature>
<evidence type="ECO:0000256" key="1">
    <source>
        <dbReference type="SAM" id="MobiDB-lite"/>
    </source>
</evidence>
<feature type="compositionally biased region" description="Basic residues" evidence="1">
    <location>
        <begin position="187"/>
        <end position="202"/>
    </location>
</feature>
<reference evidence="2 3" key="1">
    <citation type="journal article" date="2023" name="Plants (Basel)">
        <title>Bridging the Gap: Combining Genomics and Transcriptomics Approaches to Understand Stylosanthes scabra, an Orphan Legume from the Brazilian Caatinga.</title>
        <authorList>
            <person name="Ferreira-Neto J.R.C."/>
            <person name="da Silva M.D."/>
            <person name="Binneck E."/>
            <person name="de Melo N.F."/>
            <person name="da Silva R.H."/>
            <person name="de Melo A.L.T.M."/>
            <person name="Pandolfi V."/>
            <person name="Bustamante F.O."/>
            <person name="Brasileiro-Vidal A.C."/>
            <person name="Benko-Iseppon A.M."/>
        </authorList>
    </citation>
    <scope>NUCLEOTIDE SEQUENCE [LARGE SCALE GENOMIC DNA]</scope>
    <source>
        <tissue evidence="2">Leaves</tissue>
    </source>
</reference>
<dbReference type="Proteomes" id="UP001341840">
    <property type="component" value="Unassembled WGS sequence"/>
</dbReference>
<name>A0ABU6Y2U9_9FABA</name>
<gene>
    <name evidence="2" type="ORF">PIB30_111932</name>
</gene>
<dbReference type="EMBL" id="JASCZI010218968">
    <property type="protein sequence ID" value="MED6203073.1"/>
    <property type="molecule type" value="Genomic_DNA"/>
</dbReference>
<sequence>MDMWRIQPKSKILDRDSGVPAHAWGLESARKIGNVWGRVLEVFESDLLHYNSIRVYIEAKVAPNNLATMDVIVDNDNFLVMVKECGDPWRKEEDLVVTSVSVENNAVLGIGKSLAETLVEETPLNGGSATVMGQVKTTLGGSEVSKTKTFEDDRHTEDMESRLNKFLKDTGTTGDSMKLYTNNNVPQKRRGRKKKKKAEVLG</sequence>
<evidence type="ECO:0000313" key="3">
    <source>
        <dbReference type="Proteomes" id="UP001341840"/>
    </source>
</evidence>
<feature type="non-terminal residue" evidence="2">
    <location>
        <position position="202"/>
    </location>
</feature>
<accession>A0ABU6Y2U9</accession>
<organism evidence="2 3">
    <name type="scientific">Stylosanthes scabra</name>
    <dbReference type="NCBI Taxonomy" id="79078"/>
    <lineage>
        <taxon>Eukaryota</taxon>
        <taxon>Viridiplantae</taxon>
        <taxon>Streptophyta</taxon>
        <taxon>Embryophyta</taxon>
        <taxon>Tracheophyta</taxon>
        <taxon>Spermatophyta</taxon>
        <taxon>Magnoliopsida</taxon>
        <taxon>eudicotyledons</taxon>
        <taxon>Gunneridae</taxon>
        <taxon>Pentapetalae</taxon>
        <taxon>rosids</taxon>
        <taxon>fabids</taxon>
        <taxon>Fabales</taxon>
        <taxon>Fabaceae</taxon>
        <taxon>Papilionoideae</taxon>
        <taxon>50 kb inversion clade</taxon>
        <taxon>dalbergioids sensu lato</taxon>
        <taxon>Dalbergieae</taxon>
        <taxon>Pterocarpus clade</taxon>
        <taxon>Stylosanthes</taxon>
    </lineage>
</organism>
<comment type="caution">
    <text evidence="2">The sequence shown here is derived from an EMBL/GenBank/DDBJ whole genome shotgun (WGS) entry which is preliminary data.</text>
</comment>
<evidence type="ECO:0000313" key="2">
    <source>
        <dbReference type="EMBL" id="MED6203073.1"/>
    </source>
</evidence>
<evidence type="ECO:0008006" key="4">
    <source>
        <dbReference type="Google" id="ProtNLM"/>
    </source>
</evidence>
<keyword evidence="3" id="KW-1185">Reference proteome</keyword>
<feature type="compositionally biased region" description="Polar residues" evidence="1">
    <location>
        <begin position="170"/>
        <end position="186"/>
    </location>
</feature>
<proteinExistence type="predicted"/>